<accession>A0ACC0AF41</accession>
<dbReference type="EMBL" id="CM044706">
    <property type="protein sequence ID" value="KAI5659424.1"/>
    <property type="molecule type" value="Genomic_DNA"/>
</dbReference>
<comment type="caution">
    <text evidence="1">The sequence shown here is derived from an EMBL/GenBank/DDBJ whole genome shotgun (WGS) entry which is preliminary data.</text>
</comment>
<protein>
    <submittedName>
        <fullName evidence="1">Uncharacterized protein</fullName>
    </submittedName>
</protein>
<evidence type="ECO:0000313" key="1">
    <source>
        <dbReference type="EMBL" id="KAI5659424.1"/>
    </source>
</evidence>
<sequence>MALPKFLLVYIFLALFYTLISSTELSDTVVSGEVTGAVSEVETSDASLRVQLDQLKSKISLLESKIDETKRMQELTSKEQTIKELEMIIEEKSNSLTSLQSQMLLIKDEASLKAKAHAHAIELEEQINNIRKEIEAQNKKKDGLEASTTIAEKKIQDLSSKLENLQRKNDEQKSQILNTRRALEVAEEELVRAKLEASSIPKQLIEVQEDAWIPPWLAVHVDYFQSLVMSNWNKHVRPALDVTKEKALEKKCEFQKWLRPRIDTFKSERIPIIREQWSTFVNNFALHLQSLTDIAVDKYRASWVSVELHVVRLKEEWVPIIRERWLEFVNNFGVHLQSLANMAIDKFHASRASIEPHVVRLKEEGVPIIRDRWFAIVNDFGLHLQSLTNWTIDKYHVTRKSVEPHVVRLQQLMHLYLRVLFGHFHSPDFHI</sequence>
<reference evidence="2" key="1">
    <citation type="journal article" date="2023" name="Nat. Plants">
        <title>Single-cell RNA sequencing provides a high-resolution roadmap for understanding the multicellular compartmentation of specialized metabolism.</title>
        <authorList>
            <person name="Sun S."/>
            <person name="Shen X."/>
            <person name="Li Y."/>
            <person name="Li Y."/>
            <person name="Wang S."/>
            <person name="Li R."/>
            <person name="Zhang H."/>
            <person name="Shen G."/>
            <person name="Guo B."/>
            <person name="Wei J."/>
            <person name="Xu J."/>
            <person name="St-Pierre B."/>
            <person name="Chen S."/>
            <person name="Sun C."/>
        </authorList>
    </citation>
    <scope>NUCLEOTIDE SEQUENCE [LARGE SCALE GENOMIC DNA]</scope>
</reference>
<gene>
    <name evidence="1" type="ORF">M9H77_28217</name>
</gene>
<name>A0ACC0AF41_CATRO</name>
<keyword evidence="2" id="KW-1185">Reference proteome</keyword>
<proteinExistence type="predicted"/>
<organism evidence="1 2">
    <name type="scientific">Catharanthus roseus</name>
    <name type="common">Madagascar periwinkle</name>
    <name type="synonym">Vinca rosea</name>
    <dbReference type="NCBI Taxonomy" id="4058"/>
    <lineage>
        <taxon>Eukaryota</taxon>
        <taxon>Viridiplantae</taxon>
        <taxon>Streptophyta</taxon>
        <taxon>Embryophyta</taxon>
        <taxon>Tracheophyta</taxon>
        <taxon>Spermatophyta</taxon>
        <taxon>Magnoliopsida</taxon>
        <taxon>eudicotyledons</taxon>
        <taxon>Gunneridae</taxon>
        <taxon>Pentapetalae</taxon>
        <taxon>asterids</taxon>
        <taxon>lamiids</taxon>
        <taxon>Gentianales</taxon>
        <taxon>Apocynaceae</taxon>
        <taxon>Rauvolfioideae</taxon>
        <taxon>Vinceae</taxon>
        <taxon>Catharanthinae</taxon>
        <taxon>Catharanthus</taxon>
    </lineage>
</organism>
<evidence type="ECO:0000313" key="2">
    <source>
        <dbReference type="Proteomes" id="UP001060085"/>
    </source>
</evidence>
<dbReference type="Proteomes" id="UP001060085">
    <property type="component" value="Linkage Group LG06"/>
</dbReference>